<evidence type="ECO:0000313" key="2">
    <source>
        <dbReference type="Proteomes" id="UP000001492"/>
    </source>
</evidence>
<evidence type="ECO:0000313" key="1">
    <source>
        <dbReference type="EMBL" id="ADU12348.1"/>
    </source>
</evidence>
<accession>E8RRM7</accession>
<dbReference type="STRING" id="573065.Astex_0661"/>
<dbReference type="Pfam" id="PF08843">
    <property type="entry name" value="AbiEii"/>
    <property type="match status" value="1"/>
</dbReference>
<name>E8RRM7_ASTEC</name>
<dbReference type="AlphaFoldDB" id="E8RRM7"/>
<keyword evidence="2" id="KW-1185">Reference proteome</keyword>
<reference evidence="2" key="1">
    <citation type="submission" date="2010-12" db="EMBL/GenBank/DDBJ databases">
        <title>Complete sequence of chromosome 1 of Asticcacaulis excentricus CB 48.</title>
        <authorList>
            <consortium name="US DOE Joint Genome Institute"/>
            <person name="Lucas S."/>
            <person name="Copeland A."/>
            <person name="Lapidus A."/>
            <person name="Cheng J.-F."/>
            <person name="Bruce D."/>
            <person name="Goodwin L."/>
            <person name="Pitluck S."/>
            <person name="Teshima H."/>
            <person name="Davenport K."/>
            <person name="Detter J.C."/>
            <person name="Han C."/>
            <person name="Tapia R."/>
            <person name="Land M."/>
            <person name="Hauser L."/>
            <person name="Jeffries C."/>
            <person name="Kyrpides N."/>
            <person name="Ivanova N."/>
            <person name="Ovchinnikova G."/>
            <person name="Brun Y.V."/>
            <person name="Woyke T."/>
        </authorList>
    </citation>
    <scope>NUCLEOTIDE SEQUENCE [LARGE SCALE GENOMIC DNA]</scope>
    <source>
        <strain evidence="2">ATCC 15261 / DSM 4724 / KCTC 12464 / NCIMB 9791 / VKM B-1370 / CB 48</strain>
    </source>
</reference>
<evidence type="ECO:0008006" key="3">
    <source>
        <dbReference type="Google" id="ProtNLM"/>
    </source>
</evidence>
<dbReference type="KEGG" id="aex:Astex_0661"/>
<dbReference type="eggNOG" id="COG2253">
    <property type="taxonomic scope" value="Bacteria"/>
</dbReference>
<dbReference type="InterPro" id="IPR014942">
    <property type="entry name" value="AbiEii"/>
</dbReference>
<protein>
    <recommendedName>
        <fullName evidence="3">Nucleotidyl transferase AbiEii/AbiGii toxin family protein</fullName>
    </recommendedName>
</protein>
<dbReference type="RefSeq" id="WP_013478182.1">
    <property type="nucleotide sequence ID" value="NC_014816.1"/>
</dbReference>
<dbReference type="OrthoDB" id="9808443at2"/>
<organism evidence="1 2">
    <name type="scientific">Asticcacaulis excentricus (strain ATCC 15261 / DSM 4724 / KCTC 12464 / NCIMB 9791 / VKM B-1370 / CB 48)</name>
    <dbReference type="NCBI Taxonomy" id="573065"/>
    <lineage>
        <taxon>Bacteria</taxon>
        <taxon>Pseudomonadati</taxon>
        <taxon>Pseudomonadota</taxon>
        <taxon>Alphaproteobacteria</taxon>
        <taxon>Caulobacterales</taxon>
        <taxon>Caulobacteraceae</taxon>
        <taxon>Asticcacaulis</taxon>
    </lineage>
</organism>
<gene>
    <name evidence="1" type="ordered locus">Astex_0661</name>
</gene>
<sequence>MDKLKANRAASVKDKLLRLAKAQGQPFDVMLVRYGLERLLYRLSISRYRNRFILKGGLLVTLWVDDAMRVTRDVDLLGQGEDNQDLLKGTFSEILSIEVDDGLIFDSANLIAEAIREDIKYGGTRLKTLAFLERTRISITIDIGFGDAVTPAPMDIDFPNLLDNEVSNVRAYPPTTVIAEKFQAMVNLGLINGRMKDYYDLWAIPQSLSIDQNALDAAIEATFSRRGTAVPTETPPGLSDAMYTSPDKLRQWDAYARSIAFDGPPFREIVQTIWELVGSACSRINANAIRN</sequence>
<dbReference type="Proteomes" id="UP000001492">
    <property type="component" value="Chromosome 1"/>
</dbReference>
<dbReference type="EMBL" id="CP002395">
    <property type="protein sequence ID" value="ADU12348.1"/>
    <property type="molecule type" value="Genomic_DNA"/>
</dbReference>
<dbReference type="HOGENOM" id="CLU_067323_0_0_5"/>
<proteinExistence type="predicted"/>